<dbReference type="AlphaFoldDB" id="A0A9P6GWN0"/>
<sequence length="188" mass="21793">MGTIKNKEFELRIDSGATKSFIGKETVKALGLTVIEAAQITNVFGNGHTEKTRETVEVEIQLKGIQRLIKENLYVLDHLPEAILLGNEFLFNNELLLDYKNRVVVIDEKVIPMIGKETINPDEMDRILCERLLCIEETPEEESQVRKELKEYLRDNEKFKYINIGEVELFIDPKFKIIRLHHNIILCP</sequence>
<name>A0A9P6GWN0_9MICR</name>
<dbReference type="EMBL" id="SBJO01000268">
    <property type="protein sequence ID" value="KAF9761712.1"/>
    <property type="molecule type" value="Genomic_DNA"/>
</dbReference>
<dbReference type="Proteomes" id="UP000740883">
    <property type="component" value="Unassembled WGS sequence"/>
</dbReference>
<evidence type="ECO:0008006" key="3">
    <source>
        <dbReference type="Google" id="ProtNLM"/>
    </source>
</evidence>
<comment type="caution">
    <text evidence="1">The sequence shown here is derived from an EMBL/GenBank/DDBJ whole genome shotgun (WGS) entry which is preliminary data.</text>
</comment>
<protein>
    <recommendedName>
        <fullName evidence="3">Peptidase A2 domain-containing protein</fullName>
    </recommendedName>
</protein>
<gene>
    <name evidence="1" type="ORF">NGRA_2437</name>
</gene>
<evidence type="ECO:0000313" key="1">
    <source>
        <dbReference type="EMBL" id="KAF9761712.1"/>
    </source>
</evidence>
<keyword evidence="2" id="KW-1185">Reference proteome</keyword>
<reference evidence="1 2" key="1">
    <citation type="journal article" date="2020" name="Genome Biol. Evol.">
        <title>Comparative genomics of strictly vertically transmitted, feminizing microsporidia endosymbionts of amphipod crustaceans.</title>
        <authorList>
            <person name="Cormier A."/>
            <person name="Chebbi M.A."/>
            <person name="Giraud I."/>
            <person name="Wattier R."/>
            <person name="Teixeira M."/>
            <person name="Gilbert C."/>
            <person name="Rigaud T."/>
            <person name="Cordaux R."/>
        </authorList>
    </citation>
    <scope>NUCLEOTIDE SEQUENCE [LARGE SCALE GENOMIC DNA]</scope>
    <source>
        <strain evidence="1 2">Ou3-Ou53</strain>
    </source>
</reference>
<dbReference type="SUPFAM" id="SSF50630">
    <property type="entry name" value="Acid proteases"/>
    <property type="match status" value="1"/>
</dbReference>
<proteinExistence type="predicted"/>
<dbReference type="InterPro" id="IPR021109">
    <property type="entry name" value="Peptidase_aspartic_dom_sf"/>
</dbReference>
<dbReference type="Gene3D" id="2.40.70.10">
    <property type="entry name" value="Acid Proteases"/>
    <property type="match status" value="1"/>
</dbReference>
<dbReference type="Pfam" id="PF13650">
    <property type="entry name" value="Asp_protease_2"/>
    <property type="match status" value="1"/>
</dbReference>
<accession>A0A9P6GWN0</accession>
<evidence type="ECO:0000313" key="2">
    <source>
        <dbReference type="Proteomes" id="UP000740883"/>
    </source>
</evidence>
<dbReference type="CDD" id="cd00303">
    <property type="entry name" value="retropepsin_like"/>
    <property type="match status" value="1"/>
</dbReference>
<organism evidence="1 2">
    <name type="scientific">Nosema granulosis</name>
    <dbReference type="NCBI Taxonomy" id="83296"/>
    <lineage>
        <taxon>Eukaryota</taxon>
        <taxon>Fungi</taxon>
        <taxon>Fungi incertae sedis</taxon>
        <taxon>Microsporidia</taxon>
        <taxon>Nosematidae</taxon>
        <taxon>Nosema</taxon>
    </lineage>
</organism>